<reference evidence="2 3" key="1">
    <citation type="submission" date="2023-03" db="EMBL/GenBank/DDBJ databases">
        <title>Bacillus Genome Sequencing.</title>
        <authorList>
            <person name="Dunlap C."/>
        </authorList>
    </citation>
    <scope>NUCLEOTIDE SEQUENCE [LARGE SCALE GENOMIC DNA]</scope>
    <source>
        <strain evidence="2 3">NRS-1717</strain>
    </source>
</reference>
<dbReference type="InterPro" id="IPR025164">
    <property type="entry name" value="Toastrack_DUF4097"/>
</dbReference>
<dbReference type="Gene3D" id="2.160.20.120">
    <property type="match status" value="1"/>
</dbReference>
<evidence type="ECO:0000313" key="3">
    <source>
        <dbReference type="Proteomes" id="UP001342826"/>
    </source>
</evidence>
<feature type="domain" description="DUF4097" evidence="1">
    <location>
        <begin position="41"/>
        <end position="276"/>
    </location>
</feature>
<comment type="caution">
    <text evidence="2">The sequence shown here is derived from an EMBL/GenBank/DDBJ whole genome shotgun (WGS) entry which is preliminary data.</text>
</comment>
<organism evidence="2 3">
    <name type="scientific">Metabacillus fastidiosus</name>
    <dbReference type="NCBI Taxonomy" id="1458"/>
    <lineage>
        <taxon>Bacteria</taxon>
        <taxon>Bacillati</taxon>
        <taxon>Bacillota</taxon>
        <taxon>Bacilli</taxon>
        <taxon>Bacillales</taxon>
        <taxon>Bacillaceae</taxon>
        <taxon>Metabacillus</taxon>
    </lineage>
</organism>
<dbReference type="RefSeq" id="WP_066224880.1">
    <property type="nucleotide sequence ID" value="NZ_JARTFQ010000004.1"/>
</dbReference>
<proteinExistence type="predicted"/>
<protein>
    <submittedName>
        <fullName evidence="2">DUF4097 domain-containing protein</fullName>
    </submittedName>
</protein>
<dbReference type="PANTHER" id="PTHR34094">
    <property type="match status" value="1"/>
</dbReference>
<keyword evidence="3" id="KW-1185">Reference proteome</keyword>
<dbReference type="Proteomes" id="UP001342826">
    <property type="component" value="Unassembled WGS sequence"/>
</dbReference>
<name>A0ABU6P1N6_9BACI</name>
<sequence length="277" mass="30597">MKKVFLIFLIIVGISVLLSASFSWLPFKKQEEKAKATKDIDLIELDIGAISTEIISEDRDTVEADLVGKGKLDVHTDGDTITVRFERKWFDFFSLFKRNKLTVYIPEDYDRDMKIDIGSGNINYDARKLDQLAVDIGSGNINIKNLTVKDFKLDVSSGNVNIESLKANSSRIDISSGNVKLNNYSGKLKADLSSGKFNAHIDQLIGAIDVDVSSGKVELDLPDKADFTLKGKIGSGKISTDFPLTTTKQENKYIQGVHGTGKHEVNLKVSSGKIDVY</sequence>
<dbReference type="GeneID" id="301139380"/>
<accession>A0ABU6P1N6</accession>
<gene>
    <name evidence="2" type="ORF">P9271_16460</name>
</gene>
<dbReference type="Pfam" id="PF13349">
    <property type="entry name" value="DUF4097"/>
    <property type="match status" value="1"/>
</dbReference>
<dbReference type="PANTHER" id="PTHR34094:SF1">
    <property type="entry name" value="PROTEIN FAM185A"/>
    <property type="match status" value="1"/>
</dbReference>
<evidence type="ECO:0000259" key="1">
    <source>
        <dbReference type="Pfam" id="PF13349"/>
    </source>
</evidence>
<evidence type="ECO:0000313" key="2">
    <source>
        <dbReference type="EMBL" id="MED4402898.1"/>
    </source>
</evidence>
<dbReference type="EMBL" id="JARTFS010000013">
    <property type="protein sequence ID" value="MED4402898.1"/>
    <property type="molecule type" value="Genomic_DNA"/>
</dbReference>